<dbReference type="GO" id="GO:0005886">
    <property type="term" value="C:plasma membrane"/>
    <property type="evidence" value="ECO:0007669"/>
    <property type="project" value="TreeGrafter"/>
</dbReference>
<reference evidence="13 14" key="1">
    <citation type="submission" date="2020-08" db="EMBL/GenBank/DDBJ databases">
        <title>Genomic Encyclopedia of Type Strains, Phase IV (KMG-IV): sequencing the most valuable type-strain genomes for metagenomic binning, comparative biology and taxonomic classification.</title>
        <authorList>
            <person name="Goeker M."/>
        </authorList>
    </citation>
    <scope>NUCLEOTIDE SEQUENCE [LARGE SCALE GENOMIC DNA]</scope>
    <source>
        <strain evidence="13 14">DSM 103570</strain>
    </source>
</reference>
<dbReference type="SUPFAM" id="SSF47384">
    <property type="entry name" value="Homodimeric domain of signal transducing histidine kinase"/>
    <property type="match status" value="1"/>
</dbReference>
<evidence type="ECO:0000256" key="10">
    <source>
        <dbReference type="ARBA" id="ARBA00023136"/>
    </source>
</evidence>
<dbReference type="InterPro" id="IPR003594">
    <property type="entry name" value="HATPase_dom"/>
</dbReference>
<feature type="transmembrane region" description="Helical" evidence="11">
    <location>
        <begin position="12"/>
        <end position="33"/>
    </location>
</feature>
<keyword evidence="7 13" id="KW-0418">Kinase</keyword>
<keyword evidence="8 11" id="KW-1133">Transmembrane helix</keyword>
<dbReference type="PROSITE" id="PS50109">
    <property type="entry name" value="HIS_KIN"/>
    <property type="match status" value="1"/>
</dbReference>
<dbReference type="SUPFAM" id="SSF55874">
    <property type="entry name" value="ATPase domain of HSP90 chaperone/DNA topoisomerase II/histidine kinase"/>
    <property type="match status" value="1"/>
</dbReference>
<name>A0A7W6MPI2_9HYPH</name>
<dbReference type="CDD" id="cd00075">
    <property type="entry name" value="HATPase"/>
    <property type="match status" value="1"/>
</dbReference>
<sequence length="454" mass="49933">MKAHSLRWRFTLGFLALQLFAIAVSFGLVLYAISSLSQNDGLPSVWLRKDLMDSLQVADSGEVEFSPSPALAKTIATWPTLWFMIDLPDGSTIRHGEIPADILEQAPFLRSFRSVEMRGYVDSPERLGRYERVETEFGEVAVFAGGSSMSEHGITFWIGNVGIAVPALILAFVTLLGVPWVTRWSLRSLNVLTDRLGQVDYAARGSVLERASLPDEILPVVNGINMALRRLDEGFETTERFFVNAAHELRTPVAVLQIRVDTLPPGEEKLQLQRSVKRLAAIAHQLLDLENYRQKPRERVSVDLCRVVPKVVADLAPLAIVEGYEISFDADPHALWMQADEEALERAFGNLIRNAIQHGGGAGEISVRVAVDGSVLVTDQGPGIPAEKRHRIFEPFYRVNPQGAGAGLGLSMVGEIIESHKGYIELLVPDAGGITFAVRWRAGALPSLRSLRAS</sequence>
<keyword evidence="10 11" id="KW-0472">Membrane</keyword>
<evidence type="ECO:0000256" key="9">
    <source>
        <dbReference type="ARBA" id="ARBA00023012"/>
    </source>
</evidence>
<dbReference type="InterPro" id="IPR004358">
    <property type="entry name" value="Sig_transdc_His_kin-like_C"/>
</dbReference>
<accession>A0A7W6MPI2</accession>
<dbReference type="InterPro" id="IPR036890">
    <property type="entry name" value="HATPase_C_sf"/>
</dbReference>
<dbReference type="Proteomes" id="UP000588647">
    <property type="component" value="Unassembled WGS sequence"/>
</dbReference>
<dbReference type="InterPro" id="IPR005467">
    <property type="entry name" value="His_kinase_dom"/>
</dbReference>
<dbReference type="PRINTS" id="PR00344">
    <property type="entry name" value="BCTRLSENSOR"/>
</dbReference>
<feature type="domain" description="Histidine kinase" evidence="12">
    <location>
        <begin position="244"/>
        <end position="444"/>
    </location>
</feature>
<evidence type="ECO:0000256" key="11">
    <source>
        <dbReference type="SAM" id="Phobius"/>
    </source>
</evidence>
<feature type="transmembrane region" description="Helical" evidence="11">
    <location>
        <begin position="154"/>
        <end position="178"/>
    </location>
</feature>
<dbReference type="Pfam" id="PF02518">
    <property type="entry name" value="HATPase_c"/>
    <property type="match status" value="1"/>
</dbReference>
<evidence type="ECO:0000256" key="2">
    <source>
        <dbReference type="ARBA" id="ARBA00004141"/>
    </source>
</evidence>
<evidence type="ECO:0000256" key="3">
    <source>
        <dbReference type="ARBA" id="ARBA00012438"/>
    </source>
</evidence>
<evidence type="ECO:0000256" key="7">
    <source>
        <dbReference type="ARBA" id="ARBA00022777"/>
    </source>
</evidence>
<keyword evidence="4" id="KW-0597">Phosphoprotein</keyword>
<evidence type="ECO:0000313" key="13">
    <source>
        <dbReference type="EMBL" id="MBB4003030.1"/>
    </source>
</evidence>
<dbReference type="CDD" id="cd00082">
    <property type="entry name" value="HisKA"/>
    <property type="match status" value="1"/>
</dbReference>
<keyword evidence="14" id="KW-1185">Reference proteome</keyword>
<organism evidence="13 14">
    <name type="scientific">Aurantimonas endophytica</name>
    <dbReference type="NCBI Taxonomy" id="1522175"/>
    <lineage>
        <taxon>Bacteria</taxon>
        <taxon>Pseudomonadati</taxon>
        <taxon>Pseudomonadota</taxon>
        <taxon>Alphaproteobacteria</taxon>
        <taxon>Hyphomicrobiales</taxon>
        <taxon>Aurantimonadaceae</taxon>
        <taxon>Aurantimonas</taxon>
    </lineage>
</organism>
<dbReference type="InterPro" id="IPR036097">
    <property type="entry name" value="HisK_dim/P_sf"/>
</dbReference>
<comment type="caution">
    <text evidence="13">The sequence shown here is derived from an EMBL/GenBank/DDBJ whole genome shotgun (WGS) entry which is preliminary data.</text>
</comment>
<comment type="subcellular location">
    <subcellularLocation>
        <location evidence="2">Membrane</location>
        <topology evidence="2">Multi-pass membrane protein</topology>
    </subcellularLocation>
</comment>
<dbReference type="SMART" id="SM00388">
    <property type="entry name" value="HisKA"/>
    <property type="match status" value="1"/>
</dbReference>
<evidence type="ECO:0000256" key="6">
    <source>
        <dbReference type="ARBA" id="ARBA00022692"/>
    </source>
</evidence>
<dbReference type="PANTHER" id="PTHR45436:SF15">
    <property type="entry name" value="SENSOR HISTIDINE KINASE CUSS"/>
    <property type="match status" value="1"/>
</dbReference>
<dbReference type="Gene3D" id="1.10.287.130">
    <property type="match status" value="1"/>
</dbReference>
<dbReference type="AlphaFoldDB" id="A0A7W6MPI2"/>
<evidence type="ECO:0000256" key="1">
    <source>
        <dbReference type="ARBA" id="ARBA00000085"/>
    </source>
</evidence>
<dbReference type="InterPro" id="IPR050428">
    <property type="entry name" value="TCS_sensor_his_kinase"/>
</dbReference>
<protein>
    <recommendedName>
        <fullName evidence="3">histidine kinase</fullName>
        <ecNumber evidence="3">2.7.13.3</ecNumber>
    </recommendedName>
</protein>
<dbReference type="RefSeq" id="WP_183207669.1">
    <property type="nucleotide sequence ID" value="NZ_JAAAMM010000002.1"/>
</dbReference>
<dbReference type="InterPro" id="IPR003661">
    <property type="entry name" value="HisK_dim/P_dom"/>
</dbReference>
<dbReference type="EMBL" id="JACIEM010000002">
    <property type="protein sequence ID" value="MBB4003030.1"/>
    <property type="molecule type" value="Genomic_DNA"/>
</dbReference>
<comment type="catalytic activity">
    <reaction evidence="1">
        <text>ATP + protein L-histidine = ADP + protein N-phospho-L-histidine.</text>
        <dbReference type="EC" id="2.7.13.3"/>
    </reaction>
</comment>
<gene>
    <name evidence="13" type="ORF">GGR03_002105</name>
</gene>
<dbReference type="PANTHER" id="PTHR45436">
    <property type="entry name" value="SENSOR HISTIDINE KINASE YKOH"/>
    <property type="match status" value="1"/>
</dbReference>
<dbReference type="Gene3D" id="3.30.565.10">
    <property type="entry name" value="Histidine kinase-like ATPase, C-terminal domain"/>
    <property type="match status" value="1"/>
</dbReference>
<evidence type="ECO:0000256" key="4">
    <source>
        <dbReference type="ARBA" id="ARBA00022553"/>
    </source>
</evidence>
<dbReference type="GO" id="GO:0000155">
    <property type="term" value="F:phosphorelay sensor kinase activity"/>
    <property type="evidence" value="ECO:0007669"/>
    <property type="project" value="InterPro"/>
</dbReference>
<keyword evidence="9" id="KW-0902">Two-component regulatory system</keyword>
<evidence type="ECO:0000259" key="12">
    <source>
        <dbReference type="PROSITE" id="PS50109"/>
    </source>
</evidence>
<evidence type="ECO:0000313" key="14">
    <source>
        <dbReference type="Proteomes" id="UP000588647"/>
    </source>
</evidence>
<keyword evidence="5" id="KW-0808">Transferase</keyword>
<dbReference type="SMART" id="SM00387">
    <property type="entry name" value="HATPase_c"/>
    <property type="match status" value="1"/>
</dbReference>
<evidence type="ECO:0000256" key="8">
    <source>
        <dbReference type="ARBA" id="ARBA00022989"/>
    </source>
</evidence>
<dbReference type="EC" id="2.7.13.3" evidence="3"/>
<keyword evidence="6 11" id="KW-0812">Transmembrane</keyword>
<evidence type="ECO:0000256" key="5">
    <source>
        <dbReference type="ARBA" id="ARBA00022679"/>
    </source>
</evidence>
<proteinExistence type="predicted"/>